<sequence length="59" mass="6278">AKYEGAGIGLAICQKIVERHGGRIGVESKAGAGSTFWFTLPASKSLEQKQEKLISSLET</sequence>
<dbReference type="GO" id="GO:0009927">
    <property type="term" value="F:histidine phosphotransfer kinase activity"/>
    <property type="evidence" value="ECO:0007669"/>
    <property type="project" value="TreeGrafter"/>
</dbReference>
<organism evidence="6">
    <name type="scientific">marine sediment metagenome</name>
    <dbReference type="NCBI Taxonomy" id="412755"/>
    <lineage>
        <taxon>unclassified sequences</taxon>
        <taxon>metagenomes</taxon>
        <taxon>ecological metagenomes</taxon>
    </lineage>
</organism>
<name>X1INC8_9ZZZZ</name>
<evidence type="ECO:0000256" key="2">
    <source>
        <dbReference type="ARBA" id="ARBA00012438"/>
    </source>
</evidence>
<dbReference type="PROSITE" id="PS50109">
    <property type="entry name" value="HIS_KIN"/>
    <property type="match status" value="1"/>
</dbReference>
<evidence type="ECO:0000256" key="3">
    <source>
        <dbReference type="ARBA" id="ARBA00022679"/>
    </source>
</evidence>
<dbReference type="PANTHER" id="PTHR43047:SF68">
    <property type="entry name" value="HISTIDINE KINASE 5"/>
    <property type="match status" value="1"/>
</dbReference>
<dbReference type="AlphaFoldDB" id="X1INC8"/>
<feature type="non-terminal residue" evidence="6">
    <location>
        <position position="1"/>
    </location>
</feature>
<keyword evidence="4" id="KW-0418">Kinase</keyword>
<evidence type="ECO:0000313" key="6">
    <source>
        <dbReference type="EMBL" id="GAH67619.1"/>
    </source>
</evidence>
<protein>
    <recommendedName>
        <fullName evidence="2">histidine kinase</fullName>
        <ecNumber evidence="2">2.7.13.3</ecNumber>
    </recommendedName>
</protein>
<evidence type="ECO:0000259" key="5">
    <source>
        <dbReference type="PROSITE" id="PS50109"/>
    </source>
</evidence>
<dbReference type="InterPro" id="IPR005467">
    <property type="entry name" value="His_kinase_dom"/>
</dbReference>
<accession>X1INC8</accession>
<comment type="catalytic activity">
    <reaction evidence="1">
        <text>ATP + protein L-histidine = ADP + protein N-phospho-L-histidine.</text>
        <dbReference type="EC" id="2.7.13.3"/>
    </reaction>
</comment>
<dbReference type="InterPro" id="IPR003594">
    <property type="entry name" value="HATPase_dom"/>
</dbReference>
<dbReference type="PRINTS" id="PR00344">
    <property type="entry name" value="BCTRLSENSOR"/>
</dbReference>
<dbReference type="EMBL" id="BARU01032139">
    <property type="protein sequence ID" value="GAH67619.1"/>
    <property type="molecule type" value="Genomic_DNA"/>
</dbReference>
<keyword evidence="3" id="KW-0808">Transferase</keyword>
<comment type="caution">
    <text evidence="6">The sequence shown here is derived from an EMBL/GenBank/DDBJ whole genome shotgun (WGS) entry which is preliminary data.</text>
</comment>
<dbReference type="Gene3D" id="3.30.565.10">
    <property type="entry name" value="Histidine kinase-like ATPase, C-terminal domain"/>
    <property type="match status" value="1"/>
</dbReference>
<gene>
    <name evidence="6" type="ORF">S03H2_50716</name>
</gene>
<dbReference type="GO" id="GO:0000155">
    <property type="term" value="F:phosphorelay sensor kinase activity"/>
    <property type="evidence" value="ECO:0007669"/>
    <property type="project" value="TreeGrafter"/>
</dbReference>
<dbReference type="GO" id="GO:0005886">
    <property type="term" value="C:plasma membrane"/>
    <property type="evidence" value="ECO:0007669"/>
    <property type="project" value="TreeGrafter"/>
</dbReference>
<dbReference type="InterPro" id="IPR004358">
    <property type="entry name" value="Sig_transdc_His_kin-like_C"/>
</dbReference>
<reference evidence="6" key="1">
    <citation type="journal article" date="2014" name="Front. Microbiol.">
        <title>High frequency of phylogenetically diverse reductive dehalogenase-homologous genes in deep subseafloor sedimentary metagenomes.</title>
        <authorList>
            <person name="Kawai M."/>
            <person name="Futagami T."/>
            <person name="Toyoda A."/>
            <person name="Takaki Y."/>
            <person name="Nishi S."/>
            <person name="Hori S."/>
            <person name="Arai W."/>
            <person name="Tsubouchi T."/>
            <person name="Morono Y."/>
            <person name="Uchiyama I."/>
            <person name="Ito T."/>
            <person name="Fujiyama A."/>
            <person name="Inagaki F."/>
            <person name="Takami H."/>
        </authorList>
    </citation>
    <scope>NUCLEOTIDE SEQUENCE</scope>
    <source>
        <strain evidence="6">Expedition CK06-06</strain>
    </source>
</reference>
<proteinExistence type="predicted"/>
<dbReference type="Pfam" id="PF02518">
    <property type="entry name" value="HATPase_c"/>
    <property type="match status" value="1"/>
</dbReference>
<dbReference type="EC" id="2.7.13.3" evidence="2"/>
<evidence type="ECO:0000256" key="1">
    <source>
        <dbReference type="ARBA" id="ARBA00000085"/>
    </source>
</evidence>
<feature type="domain" description="Histidine kinase" evidence="5">
    <location>
        <begin position="1"/>
        <end position="44"/>
    </location>
</feature>
<dbReference type="PANTHER" id="PTHR43047">
    <property type="entry name" value="TWO-COMPONENT HISTIDINE PROTEIN KINASE"/>
    <property type="match status" value="1"/>
</dbReference>
<dbReference type="InterPro" id="IPR036890">
    <property type="entry name" value="HATPase_C_sf"/>
</dbReference>
<dbReference type="SUPFAM" id="SSF55874">
    <property type="entry name" value="ATPase domain of HSP90 chaperone/DNA topoisomerase II/histidine kinase"/>
    <property type="match status" value="1"/>
</dbReference>
<evidence type="ECO:0000256" key="4">
    <source>
        <dbReference type="ARBA" id="ARBA00022777"/>
    </source>
</evidence>